<reference evidence="1" key="1">
    <citation type="submission" date="2021-05" db="EMBL/GenBank/DDBJ databases">
        <authorList>
            <person name="Scholz U."/>
            <person name="Mascher M."/>
            <person name="Fiebig A."/>
        </authorList>
    </citation>
    <scope>NUCLEOTIDE SEQUENCE [LARGE SCALE GENOMIC DNA]</scope>
</reference>
<protein>
    <submittedName>
        <fullName evidence="1">Uncharacterized protein</fullName>
    </submittedName>
</protein>
<organism evidence="1 2">
    <name type="scientific">Avena sativa</name>
    <name type="common">Oat</name>
    <dbReference type="NCBI Taxonomy" id="4498"/>
    <lineage>
        <taxon>Eukaryota</taxon>
        <taxon>Viridiplantae</taxon>
        <taxon>Streptophyta</taxon>
        <taxon>Embryophyta</taxon>
        <taxon>Tracheophyta</taxon>
        <taxon>Spermatophyta</taxon>
        <taxon>Magnoliopsida</taxon>
        <taxon>Liliopsida</taxon>
        <taxon>Poales</taxon>
        <taxon>Poaceae</taxon>
        <taxon>BOP clade</taxon>
        <taxon>Pooideae</taxon>
        <taxon>Poodae</taxon>
        <taxon>Poeae</taxon>
        <taxon>Poeae Chloroplast Group 1 (Aveneae type)</taxon>
        <taxon>Aveninae</taxon>
        <taxon>Avena</taxon>
    </lineage>
</organism>
<evidence type="ECO:0000313" key="2">
    <source>
        <dbReference type="Proteomes" id="UP001732700"/>
    </source>
</evidence>
<evidence type="ECO:0000313" key="1">
    <source>
        <dbReference type="EnsemblPlants" id="AVESA.00010b.r2.1DG0149000.1.CDS.1"/>
    </source>
</evidence>
<dbReference type="Proteomes" id="UP001732700">
    <property type="component" value="Chromosome 1D"/>
</dbReference>
<name>A0ACD5TYX7_AVESA</name>
<proteinExistence type="predicted"/>
<dbReference type="EnsemblPlants" id="AVESA.00010b.r2.1DG0149000.1">
    <property type="protein sequence ID" value="AVESA.00010b.r2.1DG0149000.1.CDS.1"/>
    <property type="gene ID" value="AVESA.00010b.r2.1DG0149000"/>
</dbReference>
<accession>A0ACD5TYX7</accession>
<reference evidence="1" key="2">
    <citation type="submission" date="2025-09" db="UniProtKB">
        <authorList>
            <consortium name="EnsemblPlants"/>
        </authorList>
    </citation>
    <scope>IDENTIFICATION</scope>
</reference>
<keyword evidence="2" id="KW-1185">Reference proteome</keyword>
<sequence length="109" mass="11926">MRDANQVPHIPQHTSRARSIFRYCPSLPNHCVDRPTMSSSDVATAAGCEKTSWPEVVGLTIKEAEAIILKDKPDANIVPVPVGSSVITDFQPNRVFIFIDTVAEIPRVG</sequence>